<dbReference type="HOGENOM" id="CLU_865107_0_0_1"/>
<proteinExistence type="predicted"/>
<evidence type="ECO:0000313" key="2">
    <source>
        <dbReference type="Proteomes" id="UP000001593"/>
    </source>
</evidence>
<sequence>MDDKPKESDDDANGRSGKSLLFQGVDKLNRNRFLIDGKNKSITQDRHIFHGLYDTNDYIQIDDADKYLEFKFFYTKITNSIIVNPKNAQPYEIPFEEAPKIAYITNYGMPNMTGSDYGRILFVSFSDYYHAKTEHYREERKPSHDFDGKDLFQGWETKQWNIFYNFMLQCCQLYLQHRGSEFQAPQDNITINNLRAGMGDNFEEWANSYFHADNLDRKIPRKELMDDYSDYVGGKSAKSSQAFKKALQSFCKIHNYKLNPVEAQGKDGRIKDNVFDIKKQKNTTVECFYVQSQEIVAAATIEEENTPKIDLFNTKVQDDLPF</sequence>
<dbReference type="AlphaFoldDB" id="A7TBX2"/>
<keyword evidence="2" id="KW-1185">Reference proteome</keyword>
<dbReference type="Proteomes" id="UP000001593">
    <property type="component" value="Unassembled WGS sequence"/>
</dbReference>
<reference evidence="1 2" key="1">
    <citation type="journal article" date="2007" name="Science">
        <title>Sea anemone genome reveals ancestral eumetazoan gene repertoire and genomic organization.</title>
        <authorList>
            <person name="Putnam N.H."/>
            <person name="Srivastava M."/>
            <person name="Hellsten U."/>
            <person name="Dirks B."/>
            <person name="Chapman J."/>
            <person name="Salamov A."/>
            <person name="Terry A."/>
            <person name="Shapiro H."/>
            <person name="Lindquist E."/>
            <person name="Kapitonov V.V."/>
            <person name="Jurka J."/>
            <person name="Genikhovich G."/>
            <person name="Grigoriev I.V."/>
            <person name="Lucas S.M."/>
            <person name="Steele R.E."/>
            <person name="Finnerty J.R."/>
            <person name="Technau U."/>
            <person name="Martindale M.Q."/>
            <person name="Rokhsar D.S."/>
        </authorList>
    </citation>
    <scope>NUCLEOTIDE SEQUENCE [LARGE SCALE GENOMIC DNA]</scope>
    <source>
        <strain evidence="2">CH2 X CH6</strain>
    </source>
</reference>
<name>A7TBX2_NEMVE</name>
<evidence type="ECO:0000313" key="1">
    <source>
        <dbReference type="EMBL" id="EDO26479.1"/>
    </source>
</evidence>
<dbReference type="EMBL" id="DS475779">
    <property type="protein sequence ID" value="EDO26479.1"/>
    <property type="molecule type" value="Genomic_DNA"/>
</dbReference>
<protein>
    <submittedName>
        <fullName evidence="1">Uncharacterized protein</fullName>
    </submittedName>
</protein>
<organism evidence="1 2">
    <name type="scientific">Nematostella vectensis</name>
    <name type="common">Starlet sea anemone</name>
    <dbReference type="NCBI Taxonomy" id="45351"/>
    <lineage>
        <taxon>Eukaryota</taxon>
        <taxon>Metazoa</taxon>
        <taxon>Cnidaria</taxon>
        <taxon>Anthozoa</taxon>
        <taxon>Hexacorallia</taxon>
        <taxon>Actiniaria</taxon>
        <taxon>Edwardsiidae</taxon>
        <taxon>Nematostella</taxon>
    </lineage>
</organism>
<gene>
    <name evidence="1" type="ORF">NEMVEDRAFT_v1g224995</name>
</gene>
<dbReference type="InParanoid" id="A7TBX2"/>
<accession>A7TBX2</accession>